<dbReference type="Proteomes" id="UP000663880">
    <property type="component" value="Unassembled WGS sequence"/>
</dbReference>
<dbReference type="AlphaFoldDB" id="A0A821X3Y3"/>
<proteinExistence type="predicted"/>
<keyword evidence="2" id="KW-1185">Reference proteome</keyword>
<evidence type="ECO:0000313" key="1">
    <source>
        <dbReference type="EMBL" id="CAF4935874.1"/>
    </source>
</evidence>
<reference evidence="1" key="1">
    <citation type="submission" date="2021-02" db="EMBL/GenBank/DDBJ databases">
        <authorList>
            <person name="Steward A R."/>
        </authorList>
    </citation>
    <scope>NUCLEOTIDE SEQUENCE</scope>
</reference>
<protein>
    <submittedName>
        <fullName evidence="1">Uncharacterized protein</fullName>
    </submittedName>
</protein>
<name>A0A821X3Y3_9NEOP</name>
<gene>
    <name evidence="1" type="ORF">PMACD_LOCUS14259</name>
</gene>
<sequence length="158" mass="17937">MDESEIINPLPPILCNNPRQKVSAEKISLRTLYKEKHEAPPELKITQDKSPEPVPLHPLQLTFSPDHLCLELHENTVISKLRVWNPSDRTIYVKLCGLWDDSARLGASWPRESSPIPFAHIALQLAASHLRDIVVGYFVIPIFVRFSTYVPPVLLGEE</sequence>
<accession>A0A821X3Y3</accession>
<comment type="caution">
    <text evidence="1">The sequence shown here is derived from an EMBL/GenBank/DDBJ whole genome shotgun (WGS) entry which is preliminary data.</text>
</comment>
<organism evidence="1 2">
    <name type="scientific">Pieris macdunnoughi</name>
    <dbReference type="NCBI Taxonomy" id="345717"/>
    <lineage>
        <taxon>Eukaryota</taxon>
        <taxon>Metazoa</taxon>
        <taxon>Ecdysozoa</taxon>
        <taxon>Arthropoda</taxon>
        <taxon>Hexapoda</taxon>
        <taxon>Insecta</taxon>
        <taxon>Pterygota</taxon>
        <taxon>Neoptera</taxon>
        <taxon>Endopterygota</taxon>
        <taxon>Lepidoptera</taxon>
        <taxon>Glossata</taxon>
        <taxon>Ditrysia</taxon>
        <taxon>Papilionoidea</taxon>
        <taxon>Pieridae</taxon>
        <taxon>Pierinae</taxon>
        <taxon>Pieris</taxon>
    </lineage>
</organism>
<evidence type="ECO:0000313" key="2">
    <source>
        <dbReference type="Proteomes" id="UP000663880"/>
    </source>
</evidence>
<dbReference type="OrthoDB" id="5281227at2759"/>
<dbReference type="EMBL" id="CAJOBZ010000064">
    <property type="protein sequence ID" value="CAF4935874.1"/>
    <property type="molecule type" value="Genomic_DNA"/>
</dbReference>